<dbReference type="Pfam" id="PF00753">
    <property type="entry name" value="Lactamase_B"/>
    <property type="match status" value="1"/>
</dbReference>
<accession>A0A7X5ULH3</accession>
<dbReference type="PANTHER" id="PTHR46018">
    <property type="entry name" value="ZINC PHOSPHODIESTERASE ELAC PROTEIN 1"/>
    <property type="match status" value="1"/>
</dbReference>
<reference evidence="4 5" key="1">
    <citation type="submission" date="2020-03" db="EMBL/GenBank/DDBJ databases">
        <title>Sequencing the genomes of 1000 actinobacteria strains.</title>
        <authorList>
            <person name="Klenk H.-P."/>
        </authorList>
    </citation>
    <scope>NUCLEOTIDE SEQUENCE [LARGE SCALE GENOMIC DNA]</scope>
    <source>
        <strain evidence="4 5">DSM 45685</strain>
    </source>
</reference>
<dbReference type="PANTHER" id="PTHR46018:SF2">
    <property type="entry name" value="ZINC PHOSPHODIESTERASE ELAC PROTEIN 1"/>
    <property type="match status" value="1"/>
</dbReference>
<dbReference type="Proteomes" id="UP000545493">
    <property type="component" value="Unassembled WGS sequence"/>
</dbReference>
<keyword evidence="2" id="KW-0378">Hydrolase</keyword>
<dbReference type="SUPFAM" id="SSF56281">
    <property type="entry name" value="Metallo-hydrolase/oxidoreductase"/>
    <property type="match status" value="1"/>
</dbReference>
<sequence length="346" mass="36827">MTGASTSAADHRTRLVLLGTAGGPGWHAEGGAGVSSALAVGDRYYLIDAGHGVARQLRLSGLGSPGRTGPLDALRGIFITHLHSDHVVDLNNLLNPGLFNGLDAIEGPLVVWGPGNRGVLPPAFGSAEEPPVVAADNPTPGMRETVELLTRAFATDFNDRARDNRRKVPSQLFEGRDVPVPPEFLADPNGDPAPRMRPFTFYEDDLVRVSATLVDHAPVFPALAFRFDTDDGSVVFSGDTCPCENLVELATGADVLVHEVIDGLAIERAAPKRRSPEQEAVLRHVLGAHTTIEQVGPLAERAGVATLVLNHFVPVSTPHSRWLEAGRGYSGRVVVGRDLEQLEVGN</sequence>
<evidence type="ECO:0000313" key="5">
    <source>
        <dbReference type="Proteomes" id="UP000545493"/>
    </source>
</evidence>
<dbReference type="CDD" id="cd07719">
    <property type="entry name" value="arylsulfatase_AtsA-like_MBL-fold"/>
    <property type="match status" value="1"/>
</dbReference>
<feature type="domain" description="Metallo-beta-lactamase" evidence="3">
    <location>
        <begin position="33"/>
        <end position="95"/>
    </location>
</feature>
<name>A0A7X5ULH3_9PSEU</name>
<protein>
    <submittedName>
        <fullName evidence="4">Ribonuclease BN (tRNA processing enzyme)</fullName>
    </submittedName>
</protein>
<dbReference type="InterPro" id="IPR044094">
    <property type="entry name" value="AtsA-like_MBL-fold"/>
</dbReference>
<proteinExistence type="predicted"/>
<comment type="caution">
    <text evidence="4">The sequence shown here is derived from an EMBL/GenBank/DDBJ whole genome shotgun (WGS) entry which is preliminary data.</text>
</comment>
<dbReference type="InterPro" id="IPR036866">
    <property type="entry name" value="RibonucZ/Hydroxyglut_hydro"/>
</dbReference>
<evidence type="ECO:0000256" key="1">
    <source>
        <dbReference type="ARBA" id="ARBA00022759"/>
    </source>
</evidence>
<dbReference type="GO" id="GO:0042781">
    <property type="term" value="F:3'-tRNA processing endoribonuclease activity"/>
    <property type="evidence" value="ECO:0007669"/>
    <property type="project" value="TreeGrafter"/>
</dbReference>
<keyword evidence="1" id="KW-0540">Nuclease</keyword>
<organism evidence="4 5">
    <name type="scientific">Saccharomonospora amisosensis</name>
    <dbReference type="NCBI Taxonomy" id="1128677"/>
    <lineage>
        <taxon>Bacteria</taxon>
        <taxon>Bacillati</taxon>
        <taxon>Actinomycetota</taxon>
        <taxon>Actinomycetes</taxon>
        <taxon>Pseudonocardiales</taxon>
        <taxon>Pseudonocardiaceae</taxon>
        <taxon>Saccharomonospora</taxon>
    </lineage>
</organism>
<dbReference type="RefSeq" id="WP_167166137.1">
    <property type="nucleotide sequence ID" value="NZ_JAAOYM010000001.1"/>
</dbReference>
<dbReference type="InterPro" id="IPR001279">
    <property type="entry name" value="Metallo-B-lactamas"/>
</dbReference>
<evidence type="ECO:0000256" key="2">
    <source>
        <dbReference type="ARBA" id="ARBA00022801"/>
    </source>
</evidence>
<keyword evidence="1" id="KW-0255">Endonuclease</keyword>
<keyword evidence="5" id="KW-1185">Reference proteome</keyword>
<gene>
    <name evidence="4" type="ORF">FHU38_000530</name>
</gene>
<dbReference type="EMBL" id="JAAOYM010000001">
    <property type="protein sequence ID" value="NIJ10186.1"/>
    <property type="molecule type" value="Genomic_DNA"/>
</dbReference>
<dbReference type="Gene3D" id="3.60.15.10">
    <property type="entry name" value="Ribonuclease Z/Hydroxyacylglutathione hydrolase-like"/>
    <property type="match status" value="1"/>
</dbReference>
<evidence type="ECO:0000313" key="4">
    <source>
        <dbReference type="EMBL" id="NIJ10186.1"/>
    </source>
</evidence>
<evidence type="ECO:0000259" key="3">
    <source>
        <dbReference type="Pfam" id="PF00753"/>
    </source>
</evidence>
<dbReference type="AlphaFoldDB" id="A0A7X5ULH3"/>